<dbReference type="EMBL" id="LK932509">
    <property type="protein sequence ID" value="CDS86768.1"/>
    <property type="molecule type" value="Genomic_DNA"/>
</dbReference>
<dbReference type="SUPFAM" id="SSF52777">
    <property type="entry name" value="CoA-dependent acyltransferases"/>
    <property type="match status" value="1"/>
</dbReference>
<dbReference type="Gene3D" id="3.30.300.30">
    <property type="match status" value="1"/>
</dbReference>
<dbReference type="GO" id="GO:0003824">
    <property type="term" value="F:catalytic activity"/>
    <property type="evidence" value="ECO:0007669"/>
    <property type="project" value="InterPro"/>
</dbReference>
<feature type="domain" description="Condensation" evidence="2">
    <location>
        <begin position="6"/>
        <end position="230"/>
    </location>
</feature>
<name>A0A069ABN1_CLODI</name>
<dbReference type="RefSeq" id="WP_009896310.1">
    <property type="nucleotide sequence ID" value="NZ_BBYB01000042.1"/>
</dbReference>
<evidence type="ECO:0000313" key="4">
    <source>
        <dbReference type="EMBL" id="CDS86295.1"/>
    </source>
</evidence>
<evidence type="ECO:0000259" key="1">
    <source>
        <dbReference type="Pfam" id="PF00501"/>
    </source>
</evidence>
<dbReference type="GO" id="GO:0031177">
    <property type="term" value="F:phosphopantetheine binding"/>
    <property type="evidence" value="ECO:0007669"/>
    <property type="project" value="TreeGrafter"/>
</dbReference>
<dbReference type="GO" id="GO:0044550">
    <property type="term" value="P:secondary metabolite biosynthetic process"/>
    <property type="evidence" value="ECO:0007669"/>
    <property type="project" value="TreeGrafter"/>
</dbReference>
<dbReference type="GO" id="GO:0005829">
    <property type="term" value="C:cytosol"/>
    <property type="evidence" value="ECO:0007669"/>
    <property type="project" value="TreeGrafter"/>
</dbReference>
<dbReference type="CDD" id="cd05930">
    <property type="entry name" value="A_NRPS"/>
    <property type="match status" value="1"/>
</dbReference>
<dbReference type="Pfam" id="PF00668">
    <property type="entry name" value="Condensation"/>
    <property type="match status" value="1"/>
</dbReference>
<dbReference type="EMBL" id="LK932392">
    <property type="protein sequence ID" value="CDS86295.1"/>
    <property type="molecule type" value="Genomic_DNA"/>
</dbReference>
<protein>
    <submittedName>
        <fullName evidence="4">AMP-binding enzyme</fullName>
    </submittedName>
    <submittedName>
        <fullName evidence="5">Putative synthetase</fullName>
    </submittedName>
</protein>
<dbReference type="Pfam" id="PF13193">
    <property type="entry name" value="AMP-binding_C"/>
    <property type="match status" value="1"/>
</dbReference>
<dbReference type="InterPro" id="IPR000873">
    <property type="entry name" value="AMP-dep_synth/lig_dom"/>
</dbReference>
<dbReference type="InterPro" id="IPR010071">
    <property type="entry name" value="AA_adenyl_dom"/>
</dbReference>
<accession>A0A069ABN1</accession>
<feature type="domain" description="AMP-dependent synthetase/ligase" evidence="1">
    <location>
        <begin position="250"/>
        <end position="584"/>
    </location>
</feature>
<dbReference type="Gene3D" id="2.30.38.10">
    <property type="entry name" value="Luciferase, Domain 3"/>
    <property type="match status" value="1"/>
</dbReference>
<dbReference type="SUPFAM" id="SSF56801">
    <property type="entry name" value="Acetyl-CoA synthetase-like"/>
    <property type="match status" value="1"/>
</dbReference>
<dbReference type="PANTHER" id="PTHR45527:SF1">
    <property type="entry name" value="FATTY ACID SYNTHASE"/>
    <property type="match status" value="1"/>
</dbReference>
<dbReference type="PANTHER" id="PTHR45527">
    <property type="entry name" value="NONRIBOSOMAL PEPTIDE SYNTHETASE"/>
    <property type="match status" value="1"/>
</dbReference>
<evidence type="ECO:0000313" key="5">
    <source>
        <dbReference type="EMBL" id="CDS86768.1"/>
    </source>
</evidence>
<organism evidence="5">
    <name type="scientific">Clostridioides difficile</name>
    <name type="common">Peptoclostridium difficile</name>
    <dbReference type="NCBI Taxonomy" id="1496"/>
    <lineage>
        <taxon>Bacteria</taxon>
        <taxon>Bacillati</taxon>
        <taxon>Bacillota</taxon>
        <taxon>Clostridia</taxon>
        <taxon>Peptostreptococcales</taxon>
        <taxon>Peptostreptococcaceae</taxon>
        <taxon>Clostridioides</taxon>
    </lineage>
</organism>
<sequence>MYEVNLERAMNYWMDLLDDYTNIAKIPNDFFYKDCSDEVVDEVFKMNIEKHERLIQYSKVNNISIDSIIETIYGLILQKYIYEDDVVFGKTMNIIPIRVRVRQSEKFIDVVRKLKRQWSRSLEYGYYLLSDIENKNHLNTKLINTIFIAKSFDLSYDYDIEKKGYDLSVIVYTKRALKIKIKYKPSIYKRETIRRILNQFDYIIEQIIEDNDILIEDLEFVCKEEEKVLLEDFNNNQYEVPYDKSYVDLFREQVKVTPSNIAARDENRKLTYKELDEVTDKLAGYLNHIGVESEDIVAVMLPRDINIIITAIGIMKSGGAFFPIDTSNPEERLNYLLEDSNAKVVITTDELKSKVVNENTIVLDINDEEMFKLGYELTEKITSSNCAYTISTSGSTGRPKTIAIEHKSLVNMCYYSVKSISATENDICGIYLSFSFDAVMKQLFPYLLVGASIDIMPEEAKFDEYTVNEYCEENDITILALPTAFARLFIQNCNNNSLRVVQTGGERLKGYRKRNYELYNEYGPTEFTVVSTSFHVDREYGKIPIGKPIFNTYAYVLDKKNKLCPIGAPGELCLSGIQISRGYLNKKGLTEQVFVENPYKTCEHNKLMYRTGDLVRWLDDGNLDYIGRMDNQVKIDEFRIELYEIENIINNITEIKSVVCISRTNDDGDMYICAYYVIDEEDSGKINERTIREYLNEHLPPYMIPTIIMRIDKIPVTPIGKVNKRALPE</sequence>
<feature type="domain" description="AMP-binding enzyme C-terminal" evidence="3">
    <location>
        <begin position="644"/>
        <end position="721"/>
    </location>
</feature>
<dbReference type="Gene3D" id="3.40.50.980">
    <property type="match status" value="2"/>
</dbReference>
<dbReference type="AlphaFoldDB" id="A0A069ABN1"/>
<dbReference type="InterPro" id="IPR025110">
    <property type="entry name" value="AMP-bd_C"/>
</dbReference>
<gene>
    <name evidence="5" type="ORF">BN1096_560324</name>
    <name evidence="4" type="ORF">BN1097_540326</name>
</gene>
<dbReference type="FunFam" id="3.40.50.980:FF:000001">
    <property type="entry name" value="Non-ribosomal peptide synthetase"/>
    <property type="match status" value="1"/>
</dbReference>
<dbReference type="GO" id="GO:0043041">
    <property type="term" value="P:amino acid activation for nonribosomal peptide biosynthetic process"/>
    <property type="evidence" value="ECO:0007669"/>
    <property type="project" value="TreeGrafter"/>
</dbReference>
<dbReference type="Pfam" id="PF00501">
    <property type="entry name" value="AMP-binding"/>
    <property type="match status" value="1"/>
</dbReference>
<dbReference type="InterPro" id="IPR045851">
    <property type="entry name" value="AMP-bd_C_sf"/>
</dbReference>
<dbReference type="NCBIfam" id="TIGR01733">
    <property type="entry name" value="AA-adenyl-dom"/>
    <property type="match status" value="1"/>
</dbReference>
<reference evidence="5" key="1">
    <citation type="submission" date="2014-07" db="EMBL/GenBank/DDBJ databases">
        <authorList>
            <person name="Monot Marc"/>
        </authorList>
    </citation>
    <scope>NUCLEOTIDE SEQUENCE</scope>
    <source>
        <strain evidence="4">7032994</strain>
    </source>
</reference>
<evidence type="ECO:0000259" key="2">
    <source>
        <dbReference type="Pfam" id="PF00668"/>
    </source>
</evidence>
<dbReference type="InterPro" id="IPR001242">
    <property type="entry name" value="Condensation_dom"/>
</dbReference>
<evidence type="ECO:0000259" key="3">
    <source>
        <dbReference type="Pfam" id="PF13193"/>
    </source>
</evidence>
<proteinExistence type="predicted"/>
<dbReference type="Gene3D" id="3.30.559.30">
    <property type="entry name" value="Nonribosomal peptide synthetase, condensation domain"/>
    <property type="match status" value="1"/>
</dbReference>